<keyword evidence="1" id="KW-0732">Signal</keyword>
<organism evidence="2 3">
    <name type="scientific">Bosea rubneri</name>
    <dbReference type="NCBI Taxonomy" id="3075434"/>
    <lineage>
        <taxon>Bacteria</taxon>
        <taxon>Pseudomonadati</taxon>
        <taxon>Pseudomonadota</taxon>
        <taxon>Alphaproteobacteria</taxon>
        <taxon>Hyphomicrobiales</taxon>
        <taxon>Boseaceae</taxon>
        <taxon>Bosea</taxon>
    </lineage>
</organism>
<evidence type="ECO:0000313" key="3">
    <source>
        <dbReference type="Proteomes" id="UP001254257"/>
    </source>
</evidence>
<keyword evidence="2" id="KW-0396">Initiation factor</keyword>
<name>A0ABU3SGQ6_9HYPH</name>
<protein>
    <submittedName>
        <fullName evidence="2">Translation initiation factor 2</fullName>
    </submittedName>
</protein>
<evidence type="ECO:0000256" key="1">
    <source>
        <dbReference type="SAM" id="SignalP"/>
    </source>
</evidence>
<dbReference type="EMBL" id="JAWDID010000107">
    <property type="protein sequence ID" value="MDU0343989.1"/>
    <property type="molecule type" value="Genomic_DNA"/>
</dbReference>
<dbReference type="Proteomes" id="UP001254257">
    <property type="component" value="Unassembled WGS sequence"/>
</dbReference>
<sequence length="144" mass="14414">MNIVGACAAALLLGACGTVTRGTTADVTFNSAPAGAHVQTSIGLSCPATPCTFPISRKQAFVATFSLPGHEEQQIAVKTDISSGGAAGFAGNIIVGGLVGMAVDASTSAALDHQPNPVFATMVPTVKPKAAPTQRARRGKRPAV</sequence>
<proteinExistence type="predicted"/>
<dbReference type="GO" id="GO:0003743">
    <property type="term" value="F:translation initiation factor activity"/>
    <property type="evidence" value="ECO:0007669"/>
    <property type="project" value="UniProtKB-KW"/>
</dbReference>
<accession>A0ABU3SGQ6</accession>
<keyword evidence="3" id="KW-1185">Reference proteome</keyword>
<comment type="caution">
    <text evidence="2">The sequence shown here is derived from an EMBL/GenBank/DDBJ whole genome shotgun (WGS) entry which is preliminary data.</text>
</comment>
<keyword evidence="2" id="KW-0648">Protein biosynthesis</keyword>
<feature type="chain" id="PRO_5047533888" evidence="1">
    <location>
        <begin position="22"/>
        <end position="144"/>
    </location>
</feature>
<gene>
    <name evidence="2" type="ORF">RKE40_29290</name>
</gene>
<dbReference type="RefSeq" id="WP_316021681.1">
    <property type="nucleotide sequence ID" value="NZ_JAWDID010000107.1"/>
</dbReference>
<evidence type="ECO:0000313" key="2">
    <source>
        <dbReference type="EMBL" id="MDU0343989.1"/>
    </source>
</evidence>
<feature type="signal peptide" evidence="1">
    <location>
        <begin position="1"/>
        <end position="21"/>
    </location>
</feature>
<reference evidence="2 3" key="1">
    <citation type="submission" date="2023-09" db="EMBL/GenBank/DDBJ databases">
        <title>Whole genome shotgun sequencing (WGS) of Bosea sp. ZW T0_25, isolated from stored onions (Allium cepa).</title>
        <authorList>
            <person name="Stoll D.A."/>
            <person name="Huch M."/>
        </authorList>
    </citation>
    <scope>NUCLEOTIDE SEQUENCE [LARGE SCALE GENOMIC DNA]</scope>
    <source>
        <strain evidence="2 3">ZW T0_25</strain>
    </source>
</reference>